<dbReference type="SUPFAM" id="SSF161098">
    <property type="entry name" value="MetI-like"/>
    <property type="match status" value="1"/>
</dbReference>
<dbReference type="GO" id="GO:0005524">
    <property type="term" value="F:ATP binding"/>
    <property type="evidence" value="ECO:0007669"/>
    <property type="project" value="UniProtKB-KW"/>
</dbReference>
<evidence type="ECO:0000256" key="1">
    <source>
        <dbReference type="ARBA" id="ARBA00004141"/>
    </source>
</evidence>
<evidence type="ECO:0000259" key="9">
    <source>
        <dbReference type="PROSITE" id="PS50893"/>
    </source>
</evidence>
<feature type="domain" description="ABC transmembrane type-1" evidence="10">
    <location>
        <begin position="8"/>
        <end position="209"/>
    </location>
</feature>
<name>A0A401IBY1_APHSA</name>
<keyword evidence="8" id="KW-0813">Transport</keyword>
<comment type="similarity">
    <text evidence="8">Belongs to the binding-protein-dependent transport system permease family.</text>
</comment>
<keyword evidence="6 8" id="KW-1133">Transmembrane helix</keyword>
<dbReference type="OrthoDB" id="508245at2"/>
<evidence type="ECO:0000313" key="11">
    <source>
        <dbReference type="EMBL" id="GBF78731.1"/>
    </source>
</evidence>
<evidence type="ECO:0000256" key="3">
    <source>
        <dbReference type="ARBA" id="ARBA00022692"/>
    </source>
</evidence>
<protein>
    <submittedName>
        <fullName evidence="11">Molybdate ABC transporter, inner membrane subunit</fullName>
    </submittedName>
</protein>
<feature type="transmembrane region" description="Helical" evidence="8">
    <location>
        <begin position="82"/>
        <end position="104"/>
    </location>
</feature>
<evidence type="ECO:0000256" key="6">
    <source>
        <dbReference type="ARBA" id="ARBA00022989"/>
    </source>
</evidence>
<keyword evidence="5" id="KW-0067">ATP-binding</keyword>
<evidence type="ECO:0000256" key="8">
    <source>
        <dbReference type="RuleBase" id="RU363032"/>
    </source>
</evidence>
<gene>
    <name evidence="11" type="ORF">AsFPU1_0120</name>
</gene>
<evidence type="ECO:0000313" key="12">
    <source>
        <dbReference type="Proteomes" id="UP000287247"/>
    </source>
</evidence>
<keyword evidence="2" id="KW-0500">Molybdenum</keyword>
<dbReference type="GO" id="GO:0015098">
    <property type="term" value="F:molybdate ion transmembrane transporter activity"/>
    <property type="evidence" value="ECO:0007669"/>
    <property type="project" value="InterPro"/>
</dbReference>
<dbReference type="RefSeq" id="WP_125061021.1">
    <property type="nucleotide sequence ID" value="NZ_BDQK01000001.1"/>
</dbReference>
<evidence type="ECO:0000256" key="5">
    <source>
        <dbReference type="ARBA" id="ARBA00022840"/>
    </source>
</evidence>
<dbReference type="InterPro" id="IPR003593">
    <property type="entry name" value="AAA+_ATPase"/>
</dbReference>
<dbReference type="AlphaFoldDB" id="A0A401IBY1"/>
<proteinExistence type="inferred from homology"/>
<dbReference type="Gene3D" id="3.40.50.300">
    <property type="entry name" value="P-loop containing nucleotide triphosphate hydrolases"/>
    <property type="match status" value="1"/>
</dbReference>
<dbReference type="InterPro" id="IPR050334">
    <property type="entry name" value="Molybdenum_import_ModC"/>
</dbReference>
<dbReference type="InterPro" id="IPR003439">
    <property type="entry name" value="ABC_transporter-like_ATP-bd"/>
</dbReference>
<dbReference type="InterPro" id="IPR017871">
    <property type="entry name" value="ABC_transporter-like_CS"/>
</dbReference>
<accession>A0A401IBY1</accession>
<evidence type="ECO:0000256" key="4">
    <source>
        <dbReference type="ARBA" id="ARBA00022741"/>
    </source>
</evidence>
<dbReference type="PANTHER" id="PTHR43514:SF1">
    <property type="entry name" value="SULFATE_THIOSULFATE IMPORT ATP-BINDING PROTEIN CYSA"/>
    <property type="match status" value="1"/>
</dbReference>
<dbReference type="GO" id="GO:0016887">
    <property type="term" value="F:ATP hydrolysis activity"/>
    <property type="evidence" value="ECO:0007669"/>
    <property type="project" value="InterPro"/>
</dbReference>
<keyword evidence="4" id="KW-0547">Nucleotide-binding</keyword>
<dbReference type="PANTHER" id="PTHR43514">
    <property type="entry name" value="ABC TRANSPORTER I FAMILY MEMBER 10"/>
    <property type="match status" value="1"/>
</dbReference>
<evidence type="ECO:0000256" key="7">
    <source>
        <dbReference type="ARBA" id="ARBA00023136"/>
    </source>
</evidence>
<dbReference type="PROSITE" id="PS00211">
    <property type="entry name" value="ABC_TRANSPORTER_1"/>
    <property type="match status" value="1"/>
</dbReference>
<dbReference type="PROSITE" id="PS50928">
    <property type="entry name" value="ABC_TM1"/>
    <property type="match status" value="1"/>
</dbReference>
<comment type="subcellular location">
    <subcellularLocation>
        <location evidence="8">Cell membrane</location>
        <topology evidence="8">Multi-pass membrane protein</topology>
    </subcellularLocation>
    <subcellularLocation>
        <location evidence="1">Membrane</location>
        <topology evidence="1">Multi-pass membrane protein</topology>
    </subcellularLocation>
</comment>
<keyword evidence="12" id="KW-1185">Reference proteome</keyword>
<dbReference type="InterPro" id="IPR035906">
    <property type="entry name" value="MetI-like_sf"/>
</dbReference>
<dbReference type="SMART" id="SM00382">
    <property type="entry name" value="AAA"/>
    <property type="match status" value="1"/>
</dbReference>
<evidence type="ECO:0000259" key="10">
    <source>
        <dbReference type="PROSITE" id="PS50928"/>
    </source>
</evidence>
<feature type="transmembrane region" description="Helical" evidence="8">
    <location>
        <begin position="12"/>
        <end position="34"/>
    </location>
</feature>
<dbReference type="SUPFAM" id="SSF52540">
    <property type="entry name" value="P-loop containing nucleoside triphosphate hydrolases"/>
    <property type="match status" value="1"/>
</dbReference>
<sequence length="623" mass="70815">MTLDFSPLWISLSTSVIATIFAFFTGITAARWMLVYKGKARGIIDSIFISPLVLPPTVVGFLLLLLLGRNSWFGQILRQLDYSIIFTWEATILTASIVAFPLMYRTTLGAFEQIDQNVFMAARTLGASEWRIFWQVMIPLSYRGLVAATILSFARALGEFGATLMLAGNIPGRTQTMPLAIFFAAESGDMQTALIWVLILMTISMSVIIIVNFWAENKGVKRQDKSKKNKIIKNNKSTLYDIINNSNTNYNQDNSWELILNIKKQLHGFTLEVDFKAHRETLGLLGASGSGKSMTLRCIAGLENPDQGHISINGRILFDSQQGINIPSCNRKVGFVFQNYALFSHLTVAKNIAFGLQNLPKSEQETRIKKYIQFMELEGLEKRYPHQLSGGQQQRVALARALATDPDILLFDEPLSALDSYLRNRIERLLREVFISFDGVILFVTHKLEEAYRLCGNLLVLDQGNIIESGTKQEIFEHPCNFQTAKVTECKNFSRAQIINNQQINALDWGCTLKVIEPIPDRISYVGFRAHHFTFGLNPNLENTFPCWLVSLSETQHRTTLFLKLHQAPNDSKSYDLQVEVYKEKWAEIKNRPLPWYVTLHPLKIMMLENSREHTGVKKLRKF</sequence>
<dbReference type="GO" id="GO:0005886">
    <property type="term" value="C:plasma membrane"/>
    <property type="evidence" value="ECO:0007669"/>
    <property type="project" value="UniProtKB-SubCell"/>
</dbReference>
<dbReference type="EMBL" id="BDQK01000001">
    <property type="protein sequence ID" value="GBF78731.1"/>
    <property type="molecule type" value="Genomic_DNA"/>
</dbReference>
<reference evidence="12" key="1">
    <citation type="submission" date="2017-05" db="EMBL/GenBank/DDBJ databases">
        <title>Physiological properties and genetic analysis related to exopolysaccharide production of fresh-water unicellular cyanobacterium Aphanothece sacrum, Suizenji Nori, that has been cultured as a food source in Japan.</title>
        <authorList>
            <person name="Kanesaki Y."/>
            <person name="Yoshikawa S."/>
            <person name="Ohki K."/>
        </authorList>
    </citation>
    <scope>NUCLEOTIDE SEQUENCE [LARGE SCALE GENOMIC DNA]</scope>
    <source>
        <strain evidence="12">FPU1</strain>
    </source>
</reference>
<dbReference type="NCBIfam" id="TIGR02141">
    <property type="entry name" value="modB_ABC"/>
    <property type="match status" value="1"/>
</dbReference>
<dbReference type="PROSITE" id="PS50893">
    <property type="entry name" value="ABC_TRANSPORTER_2"/>
    <property type="match status" value="1"/>
</dbReference>
<evidence type="ECO:0000256" key="2">
    <source>
        <dbReference type="ARBA" id="ARBA00022505"/>
    </source>
</evidence>
<dbReference type="Proteomes" id="UP000287247">
    <property type="component" value="Unassembled WGS sequence"/>
</dbReference>
<organism evidence="11 12">
    <name type="scientific">Aphanothece sacrum FPU1</name>
    <dbReference type="NCBI Taxonomy" id="1920663"/>
    <lineage>
        <taxon>Bacteria</taxon>
        <taxon>Bacillati</taxon>
        <taxon>Cyanobacteriota</taxon>
        <taxon>Cyanophyceae</taxon>
        <taxon>Oscillatoriophycideae</taxon>
        <taxon>Chroococcales</taxon>
        <taxon>Aphanothecaceae</taxon>
        <taxon>Aphanothece</taxon>
    </lineage>
</organism>
<keyword evidence="3 8" id="KW-0812">Transmembrane</keyword>
<dbReference type="Pfam" id="PF00528">
    <property type="entry name" value="BPD_transp_1"/>
    <property type="match status" value="1"/>
</dbReference>
<dbReference type="InterPro" id="IPR000515">
    <property type="entry name" value="MetI-like"/>
</dbReference>
<feature type="domain" description="ABC transporter" evidence="9">
    <location>
        <begin position="243"/>
        <end position="488"/>
    </location>
</feature>
<feature type="transmembrane region" description="Helical" evidence="8">
    <location>
        <begin position="140"/>
        <end position="158"/>
    </location>
</feature>
<dbReference type="Pfam" id="PF00005">
    <property type="entry name" value="ABC_tran"/>
    <property type="match status" value="1"/>
</dbReference>
<dbReference type="InterPro" id="IPR027417">
    <property type="entry name" value="P-loop_NTPase"/>
</dbReference>
<keyword evidence="7 8" id="KW-0472">Membrane</keyword>
<comment type="caution">
    <text evidence="11">The sequence shown here is derived from an EMBL/GenBank/DDBJ whole genome shotgun (WGS) entry which is preliminary data.</text>
</comment>
<dbReference type="Gene3D" id="1.10.3720.10">
    <property type="entry name" value="MetI-like"/>
    <property type="match status" value="1"/>
</dbReference>
<dbReference type="CDD" id="cd06261">
    <property type="entry name" value="TM_PBP2"/>
    <property type="match status" value="1"/>
</dbReference>
<dbReference type="InterPro" id="IPR011867">
    <property type="entry name" value="ModB_ABC"/>
</dbReference>
<feature type="transmembrane region" description="Helical" evidence="8">
    <location>
        <begin position="46"/>
        <end position="67"/>
    </location>
</feature>
<feature type="transmembrane region" description="Helical" evidence="8">
    <location>
        <begin position="193"/>
        <end position="215"/>
    </location>
</feature>